<evidence type="ECO:0000256" key="3">
    <source>
        <dbReference type="ARBA" id="ARBA00022475"/>
    </source>
</evidence>
<comment type="caution">
    <text evidence="9">The sequence shown here is derived from an EMBL/GenBank/DDBJ whole genome shotgun (WGS) entry which is preliminary data.</text>
</comment>
<dbReference type="OrthoDB" id="3173654at2"/>
<evidence type="ECO:0000313" key="10">
    <source>
        <dbReference type="Proteomes" id="UP000309133"/>
    </source>
</evidence>
<evidence type="ECO:0000256" key="6">
    <source>
        <dbReference type="ARBA" id="ARBA00023136"/>
    </source>
</evidence>
<evidence type="ECO:0000256" key="2">
    <source>
        <dbReference type="ARBA" id="ARBA00022448"/>
    </source>
</evidence>
<dbReference type="PANTHER" id="PTHR30151">
    <property type="entry name" value="ALKANE SULFONATE ABC TRANSPORTER-RELATED, MEMBRANE SUBUNIT"/>
    <property type="match status" value="1"/>
</dbReference>
<dbReference type="SUPFAM" id="SSF161098">
    <property type="entry name" value="MetI-like"/>
    <property type="match status" value="1"/>
</dbReference>
<dbReference type="Gene3D" id="1.10.3720.10">
    <property type="entry name" value="MetI-like"/>
    <property type="match status" value="1"/>
</dbReference>
<keyword evidence="4 7" id="KW-0812">Transmembrane</keyword>
<organism evidence="9 10">
    <name type="scientific">Naasia lichenicola</name>
    <dbReference type="NCBI Taxonomy" id="2565933"/>
    <lineage>
        <taxon>Bacteria</taxon>
        <taxon>Bacillati</taxon>
        <taxon>Actinomycetota</taxon>
        <taxon>Actinomycetes</taxon>
        <taxon>Micrococcales</taxon>
        <taxon>Microbacteriaceae</taxon>
        <taxon>Naasia</taxon>
    </lineage>
</organism>
<comment type="subcellular location">
    <subcellularLocation>
        <location evidence="1 7">Cell membrane</location>
        <topology evidence="1 7">Multi-pass membrane protein</topology>
    </subcellularLocation>
</comment>
<dbReference type="RefSeq" id="WP_136427350.1">
    <property type="nucleotide sequence ID" value="NZ_SSSM01000004.1"/>
</dbReference>
<dbReference type="CDD" id="cd06261">
    <property type="entry name" value="TM_PBP2"/>
    <property type="match status" value="1"/>
</dbReference>
<keyword evidence="5 7" id="KW-1133">Transmembrane helix</keyword>
<dbReference type="PANTHER" id="PTHR30151:SF41">
    <property type="entry name" value="ABC TRANSPORTER PERMEASE PROTEIN"/>
    <property type="match status" value="1"/>
</dbReference>
<dbReference type="GO" id="GO:0005886">
    <property type="term" value="C:plasma membrane"/>
    <property type="evidence" value="ECO:0007669"/>
    <property type="project" value="UniProtKB-SubCell"/>
</dbReference>
<keyword evidence="10" id="KW-1185">Reference proteome</keyword>
<accession>A0A4S4FKM2</accession>
<evidence type="ECO:0000256" key="4">
    <source>
        <dbReference type="ARBA" id="ARBA00022692"/>
    </source>
</evidence>
<dbReference type="AlphaFoldDB" id="A0A4S4FKM2"/>
<sequence length="282" mass="30130">MSTVAKAATTGSPTLAISTRKVDVRKSVRQAGPPLAVLAGVVIVWYIISFALGTKSFLLPAPHRIFTEGFFDPEVATDIGTALLRTTGVALAGLAIAIIIGIAWAVAMSQARWVERSLFPYAVILQCIPILALVPLIGFWFGFEFFARMIVCVMIALFPMVSNTLFGLQSVDKSQRELFRLQGASRFTTLTKLQFPAALPAIFAGMRISAGLAVVGAIVGDFFFRRGQPGIGSLIGTYQSRLLGPELFASIISASLLGVVIFALFGLIGRAAVGRWYEPAGS</sequence>
<feature type="transmembrane region" description="Helical" evidence="7">
    <location>
        <begin position="35"/>
        <end position="53"/>
    </location>
</feature>
<feature type="transmembrane region" description="Helical" evidence="7">
    <location>
        <begin position="82"/>
        <end position="106"/>
    </location>
</feature>
<feature type="domain" description="ABC transmembrane type-1" evidence="8">
    <location>
        <begin position="83"/>
        <end position="269"/>
    </location>
</feature>
<feature type="transmembrane region" description="Helical" evidence="7">
    <location>
        <begin position="247"/>
        <end position="268"/>
    </location>
</feature>
<dbReference type="InterPro" id="IPR035906">
    <property type="entry name" value="MetI-like_sf"/>
</dbReference>
<evidence type="ECO:0000256" key="7">
    <source>
        <dbReference type="RuleBase" id="RU363032"/>
    </source>
</evidence>
<evidence type="ECO:0000313" key="9">
    <source>
        <dbReference type="EMBL" id="THG30940.1"/>
    </source>
</evidence>
<evidence type="ECO:0000256" key="5">
    <source>
        <dbReference type="ARBA" id="ARBA00022989"/>
    </source>
</evidence>
<dbReference type="Proteomes" id="UP000309133">
    <property type="component" value="Unassembled WGS sequence"/>
</dbReference>
<dbReference type="GO" id="GO:0055085">
    <property type="term" value="P:transmembrane transport"/>
    <property type="evidence" value="ECO:0007669"/>
    <property type="project" value="InterPro"/>
</dbReference>
<dbReference type="PROSITE" id="PS50928">
    <property type="entry name" value="ABC_TM1"/>
    <property type="match status" value="1"/>
</dbReference>
<feature type="transmembrane region" description="Helical" evidence="7">
    <location>
        <begin position="118"/>
        <end position="140"/>
    </location>
</feature>
<evidence type="ECO:0000256" key="1">
    <source>
        <dbReference type="ARBA" id="ARBA00004651"/>
    </source>
</evidence>
<feature type="transmembrane region" description="Helical" evidence="7">
    <location>
        <begin position="195"/>
        <end position="219"/>
    </location>
</feature>
<reference evidence="9 10" key="1">
    <citation type="submission" date="2019-04" db="EMBL/GenBank/DDBJ databases">
        <authorList>
            <person name="Jiang L."/>
        </authorList>
    </citation>
    <scope>NUCLEOTIDE SEQUENCE [LARGE SCALE GENOMIC DNA]</scope>
    <source>
        <strain evidence="9 10">YIM 131853</strain>
    </source>
</reference>
<gene>
    <name evidence="9" type="ORF">E6C64_10015</name>
</gene>
<comment type="similarity">
    <text evidence="7">Belongs to the binding-protein-dependent transport system permease family.</text>
</comment>
<dbReference type="EMBL" id="SSSM01000004">
    <property type="protein sequence ID" value="THG30940.1"/>
    <property type="molecule type" value="Genomic_DNA"/>
</dbReference>
<dbReference type="InterPro" id="IPR000515">
    <property type="entry name" value="MetI-like"/>
</dbReference>
<feature type="transmembrane region" description="Helical" evidence="7">
    <location>
        <begin position="146"/>
        <end position="168"/>
    </location>
</feature>
<keyword evidence="2 7" id="KW-0813">Transport</keyword>
<evidence type="ECO:0000259" key="8">
    <source>
        <dbReference type="PROSITE" id="PS50928"/>
    </source>
</evidence>
<keyword evidence="6 7" id="KW-0472">Membrane</keyword>
<protein>
    <submittedName>
        <fullName evidence="9">ABC transporter permease</fullName>
    </submittedName>
</protein>
<keyword evidence="3" id="KW-1003">Cell membrane</keyword>
<name>A0A4S4FKM2_9MICO</name>
<dbReference type="Pfam" id="PF00528">
    <property type="entry name" value="BPD_transp_1"/>
    <property type="match status" value="1"/>
</dbReference>
<proteinExistence type="inferred from homology"/>